<feature type="binding site" evidence="2">
    <location>
        <begin position="172"/>
        <end position="179"/>
    </location>
    <ligand>
        <name>ATP</name>
        <dbReference type="ChEBI" id="CHEBI:30616"/>
    </ligand>
</feature>
<dbReference type="EMBL" id="FWWR01000008">
    <property type="protein sequence ID" value="SMB78754.1"/>
    <property type="molecule type" value="Genomic_DNA"/>
</dbReference>
<dbReference type="InterPro" id="IPR003812">
    <property type="entry name" value="Fido"/>
</dbReference>
<evidence type="ECO:0000256" key="3">
    <source>
        <dbReference type="PIRSR" id="PIRSR640198-3"/>
    </source>
</evidence>
<keyword evidence="2" id="KW-0547">Nucleotide-binding</keyword>
<protein>
    <submittedName>
        <fullName evidence="5">Fic/DOC family protein</fullName>
    </submittedName>
</protein>
<evidence type="ECO:0000256" key="1">
    <source>
        <dbReference type="PIRSR" id="PIRSR640198-1"/>
    </source>
</evidence>
<dbReference type="InterPro" id="IPR036597">
    <property type="entry name" value="Fido-like_dom_sf"/>
</dbReference>
<dbReference type="InterPro" id="IPR040198">
    <property type="entry name" value="Fido_containing"/>
</dbReference>
<accession>A0A1W1UD91</accession>
<sequence length="251" mass="29965">MNEYNLKVLKNYVNKNKYYLSENTIYSLEKDFELRFHHESTKIEGNTLTLNEVKTVLVDGVSIGGKLLREIYEVTNNNKAYEYVKNQVFENKELSEDTIKDIHEIVVENIFHGGIYRTENVRILGASFIPPTWEKIRNEMKFFMEDMKRYPEGIEKATWIHAEFVRIHPFADGNGRTARLLLNYELMKLGYLSINIKSENRVEYYEALDNYGKNKDIKLFLDLIYKLEEERLLDYKKEINMIKYKENNLER</sequence>
<evidence type="ECO:0000256" key="2">
    <source>
        <dbReference type="PIRSR" id="PIRSR640198-2"/>
    </source>
</evidence>
<feature type="domain" description="Fido" evidence="4">
    <location>
        <begin position="94"/>
        <end position="226"/>
    </location>
</feature>
<evidence type="ECO:0000313" key="5">
    <source>
        <dbReference type="EMBL" id="SMB78754.1"/>
    </source>
</evidence>
<dbReference type="STRING" id="573058.SAMN00017477_0095"/>
<gene>
    <name evidence="5" type="ORF">SAMN00017477_0095</name>
</gene>
<dbReference type="SUPFAM" id="SSF140931">
    <property type="entry name" value="Fic-like"/>
    <property type="match status" value="1"/>
</dbReference>
<dbReference type="GO" id="GO:0005524">
    <property type="term" value="F:ATP binding"/>
    <property type="evidence" value="ECO:0007669"/>
    <property type="project" value="UniProtKB-KW"/>
</dbReference>
<dbReference type="PROSITE" id="PS51459">
    <property type="entry name" value="FIDO"/>
    <property type="match status" value="1"/>
</dbReference>
<dbReference type="AlphaFoldDB" id="A0A1W1UD91"/>
<organism evidence="5 6">
    <name type="scientific">Peptoniphilus asaccharolyticus DSM 20463</name>
    <dbReference type="NCBI Taxonomy" id="573058"/>
    <lineage>
        <taxon>Bacteria</taxon>
        <taxon>Bacillati</taxon>
        <taxon>Bacillota</taxon>
        <taxon>Tissierellia</taxon>
        <taxon>Tissierellales</taxon>
        <taxon>Peptoniphilaceae</taxon>
        <taxon>Peptoniphilus</taxon>
    </lineage>
</organism>
<dbReference type="PANTHER" id="PTHR13504">
    <property type="entry name" value="FIDO DOMAIN-CONTAINING PROTEIN DDB_G0283145"/>
    <property type="match status" value="1"/>
</dbReference>
<dbReference type="Proteomes" id="UP000192368">
    <property type="component" value="Unassembled WGS sequence"/>
</dbReference>
<keyword evidence="6" id="KW-1185">Reference proteome</keyword>
<feature type="active site" evidence="1">
    <location>
        <position position="168"/>
    </location>
</feature>
<dbReference type="RefSeq" id="WP_084229799.1">
    <property type="nucleotide sequence ID" value="NZ_FWWR01000008.1"/>
</dbReference>
<dbReference type="Pfam" id="PF02661">
    <property type="entry name" value="Fic"/>
    <property type="match status" value="1"/>
</dbReference>
<dbReference type="PANTHER" id="PTHR13504:SF38">
    <property type="entry name" value="FIDO DOMAIN-CONTAINING PROTEIN"/>
    <property type="match status" value="1"/>
</dbReference>
<proteinExistence type="predicted"/>
<feature type="binding site" evidence="2">
    <location>
        <begin position="204"/>
        <end position="205"/>
    </location>
    <ligand>
        <name>ATP</name>
        <dbReference type="ChEBI" id="CHEBI:30616"/>
    </ligand>
</feature>
<reference evidence="6" key="1">
    <citation type="submission" date="2017-04" db="EMBL/GenBank/DDBJ databases">
        <authorList>
            <person name="Varghese N."/>
            <person name="Submissions S."/>
        </authorList>
    </citation>
    <scope>NUCLEOTIDE SEQUENCE [LARGE SCALE GENOMIC DNA]</scope>
    <source>
        <strain evidence="6">DSM 20463</strain>
    </source>
</reference>
<evidence type="ECO:0000259" key="4">
    <source>
        <dbReference type="PROSITE" id="PS51459"/>
    </source>
</evidence>
<evidence type="ECO:0000313" key="6">
    <source>
        <dbReference type="Proteomes" id="UP000192368"/>
    </source>
</evidence>
<dbReference type="OrthoDB" id="9813719at2"/>
<name>A0A1W1UD91_PEPAS</name>
<dbReference type="Gene3D" id="1.10.3290.10">
    <property type="entry name" value="Fido-like domain"/>
    <property type="match status" value="1"/>
</dbReference>
<keyword evidence="2" id="KW-0067">ATP-binding</keyword>
<feature type="site" description="Important for autoinhibition of adenylyltransferase activity" evidence="3">
    <location>
        <position position="44"/>
    </location>
</feature>